<accession>A0A9N9G5A7</accession>
<protein>
    <submittedName>
        <fullName evidence="1">3869_t:CDS:1</fullName>
    </submittedName>
</protein>
<comment type="caution">
    <text evidence="1">The sequence shown here is derived from an EMBL/GenBank/DDBJ whole genome shotgun (WGS) entry which is preliminary data.</text>
</comment>
<organism evidence="1 2">
    <name type="scientific">Paraglomus brasilianum</name>
    <dbReference type="NCBI Taxonomy" id="144538"/>
    <lineage>
        <taxon>Eukaryota</taxon>
        <taxon>Fungi</taxon>
        <taxon>Fungi incertae sedis</taxon>
        <taxon>Mucoromycota</taxon>
        <taxon>Glomeromycotina</taxon>
        <taxon>Glomeromycetes</taxon>
        <taxon>Paraglomerales</taxon>
        <taxon>Paraglomeraceae</taxon>
        <taxon>Paraglomus</taxon>
    </lineage>
</organism>
<dbReference type="Proteomes" id="UP000789739">
    <property type="component" value="Unassembled WGS sequence"/>
</dbReference>
<proteinExistence type="predicted"/>
<gene>
    <name evidence="1" type="ORF">PBRASI_LOCUS6862</name>
</gene>
<sequence>MKTIGGEDGIKAFAQFHNVGYIHRVLYSSVETGITDMLSVHDEVDFVNENRETTTVEEFDLQSFTRRKLVGRLESKDQYHGCDKNNSGTEFVVYNRLHDGNSSADLKAKINTMAMIKRQEITRRDNYRTEFVVYNRVHDGNSSADLKTKINTIRRRKER</sequence>
<evidence type="ECO:0000313" key="1">
    <source>
        <dbReference type="EMBL" id="CAG8585828.1"/>
    </source>
</evidence>
<dbReference type="AlphaFoldDB" id="A0A9N9G5A7"/>
<keyword evidence="2" id="KW-1185">Reference proteome</keyword>
<name>A0A9N9G5A7_9GLOM</name>
<dbReference type="EMBL" id="CAJVPI010000970">
    <property type="protein sequence ID" value="CAG8585828.1"/>
    <property type="molecule type" value="Genomic_DNA"/>
</dbReference>
<reference evidence="1" key="1">
    <citation type="submission" date="2021-06" db="EMBL/GenBank/DDBJ databases">
        <authorList>
            <person name="Kallberg Y."/>
            <person name="Tangrot J."/>
            <person name="Rosling A."/>
        </authorList>
    </citation>
    <scope>NUCLEOTIDE SEQUENCE</scope>
    <source>
        <strain evidence="1">BR232B</strain>
    </source>
</reference>
<evidence type="ECO:0000313" key="2">
    <source>
        <dbReference type="Proteomes" id="UP000789739"/>
    </source>
</evidence>